<evidence type="ECO:0000259" key="4">
    <source>
        <dbReference type="PROSITE" id="PS51077"/>
    </source>
</evidence>
<dbReference type="PANTHER" id="PTHR30136">
    <property type="entry name" value="HELIX-TURN-HELIX TRANSCRIPTIONAL REGULATOR, ICLR FAMILY"/>
    <property type="match status" value="1"/>
</dbReference>
<dbReference type="InterPro" id="IPR014757">
    <property type="entry name" value="Tscrpt_reg_IclR_C"/>
</dbReference>
<proteinExistence type="predicted"/>
<protein>
    <submittedName>
        <fullName evidence="6">IclR family transcriptional regulator</fullName>
    </submittedName>
</protein>
<evidence type="ECO:0000256" key="1">
    <source>
        <dbReference type="ARBA" id="ARBA00023015"/>
    </source>
</evidence>
<dbReference type="InterPro" id="IPR036390">
    <property type="entry name" value="WH_DNA-bd_sf"/>
</dbReference>
<keyword evidence="7" id="KW-1185">Reference proteome</keyword>
<evidence type="ECO:0000259" key="5">
    <source>
        <dbReference type="PROSITE" id="PS51078"/>
    </source>
</evidence>
<evidence type="ECO:0000256" key="2">
    <source>
        <dbReference type="ARBA" id="ARBA00023125"/>
    </source>
</evidence>
<dbReference type="SUPFAM" id="SSF55781">
    <property type="entry name" value="GAF domain-like"/>
    <property type="match status" value="1"/>
</dbReference>
<feature type="domain" description="IclR-ED" evidence="5">
    <location>
        <begin position="71"/>
        <end position="251"/>
    </location>
</feature>
<feature type="domain" description="HTH iclR-type" evidence="4">
    <location>
        <begin position="9"/>
        <end position="70"/>
    </location>
</feature>
<evidence type="ECO:0000313" key="7">
    <source>
        <dbReference type="Proteomes" id="UP001330812"/>
    </source>
</evidence>
<name>A0ABZ1IIU0_9PSEU</name>
<dbReference type="Pfam" id="PF09339">
    <property type="entry name" value="HTH_IclR"/>
    <property type="match status" value="1"/>
</dbReference>
<dbReference type="InterPro" id="IPR005471">
    <property type="entry name" value="Tscrpt_reg_IclR_N"/>
</dbReference>
<dbReference type="InterPro" id="IPR036388">
    <property type="entry name" value="WH-like_DNA-bd_sf"/>
</dbReference>
<dbReference type="SUPFAM" id="SSF46785">
    <property type="entry name" value="Winged helix' DNA-binding domain"/>
    <property type="match status" value="1"/>
</dbReference>
<dbReference type="PROSITE" id="PS51077">
    <property type="entry name" value="HTH_ICLR"/>
    <property type="match status" value="1"/>
</dbReference>
<dbReference type="InterPro" id="IPR029016">
    <property type="entry name" value="GAF-like_dom_sf"/>
</dbReference>
<dbReference type="Gene3D" id="1.10.10.10">
    <property type="entry name" value="Winged helix-like DNA-binding domain superfamily/Winged helix DNA-binding domain"/>
    <property type="match status" value="1"/>
</dbReference>
<sequence length="263" mass="28094">MVDAATKGNASVVKAMTILNAFTPLQPTLSIRALAERTRLPRSTTHSLCLALCEAGMLEQIPRRGYRLGRSLVGLGGQVIDRTGLATAAEGLLRRIPLRSRQEAHLAQFVDGWVVYLERITGREPRPMRNRMGLRAPAHRTGCGKAALSVLAPDVVERLVAFTCVAEQLPTPDLADLKDELATARRDGFVVSRLFQRGTTSVAAAIVDLTGTPVGAVSIAGASEVFTKAAVAEAAHYVCEAGLAISHRMVDRLGTFRATATLS</sequence>
<keyword evidence="3" id="KW-0804">Transcription</keyword>
<evidence type="ECO:0000313" key="6">
    <source>
        <dbReference type="EMBL" id="WSE34192.1"/>
    </source>
</evidence>
<keyword evidence="1" id="KW-0805">Transcription regulation</keyword>
<dbReference type="RefSeq" id="WP_326836989.1">
    <property type="nucleotide sequence ID" value="NZ_CP142149.1"/>
</dbReference>
<accession>A0ABZ1IIU0</accession>
<keyword evidence="2" id="KW-0238">DNA-binding</keyword>
<dbReference type="EMBL" id="CP142149">
    <property type="protein sequence ID" value="WSE34192.1"/>
    <property type="molecule type" value="Genomic_DNA"/>
</dbReference>
<dbReference type="Pfam" id="PF01614">
    <property type="entry name" value="IclR_C"/>
    <property type="match status" value="1"/>
</dbReference>
<reference evidence="6 7" key="1">
    <citation type="journal article" date="2015" name="Int. J. Syst. Evol. Microbiol.">
        <title>Amycolatopsis rhabdoformis sp. nov., an actinomycete isolated from a tropical forest soil.</title>
        <authorList>
            <person name="Souza W.R."/>
            <person name="Silva R.E."/>
            <person name="Goodfellow M."/>
            <person name="Busarakam K."/>
            <person name="Figueiro F.S."/>
            <person name="Ferreira D."/>
            <person name="Rodrigues-Filho E."/>
            <person name="Moraes L.A.B."/>
            <person name="Zucchi T.D."/>
        </authorList>
    </citation>
    <scope>NUCLEOTIDE SEQUENCE [LARGE SCALE GENOMIC DNA]</scope>
    <source>
        <strain evidence="6 7">NCIMB 14900</strain>
    </source>
</reference>
<dbReference type="Gene3D" id="3.30.450.40">
    <property type="match status" value="1"/>
</dbReference>
<organism evidence="6 7">
    <name type="scientific">Amycolatopsis rhabdoformis</name>
    <dbReference type="NCBI Taxonomy" id="1448059"/>
    <lineage>
        <taxon>Bacteria</taxon>
        <taxon>Bacillati</taxon>
        <taxon>Actinomycetota</taxon>
        <taxon>Actinomycetes</taxon>
        <taxon>Pseudonocardiales</taxon>
        <taxon>Pseudonocardiaceae</taxon>
        <taxon>Amycolatopsis</taxon>
    </lineage>
</organism>
<evidence type="ECO:0000256" key="3">
    <source>
        <dbReference type="ARBA" id="ARBA00023163"/>
    </source>
</evidence>
<dbReference type="Proteomes" id="UP001330812">
    <property type="component" value="Chromosome"/>
</dbReference>
<gene>
    <name evidence="6" type="ORF">VSH64_19155</name>
</gene>
<dbReference type="PANTHER" id="PTHR30136:SF35">
    <property type="entry name" value="HTH-TYPE TRANSCRIPTIONAL REGULATOR RV1719"/>
    <property type="match status" value="1"/>
</dbReference>
<dbReference type="PROSITE" id="PS51078">
    <property type="entry name" value="ICLR_ED"/>
    <property type="match status" value="1"/>
</dbReference>
<dbReference type="InterPro" id="IPR050707">
    <property type="entry name" value="HTH_MetabolicPath_Reg"/>
</dbReference>
<dbReference type="SMART" id="SM00346">
    <property type="entry name" value="HTH_ICLR"/>
    <property type="match status" value="1"/>
</dbReference>